<dbReference type="STRING" id="1605367.AFM12_19390"/>
<comment type="caution">
    <text evidence="1">The sequence shown here is derived from an EMBL/GenBank/DDBJ whole genome shotgun (WGS) entry which is preliminary data.</text>
</comment>
<dbReference type="Proteomes" id="UP000050454">
    <property type="component" value="Unassembled WGS sequence"/>
</dbReference>
<keyword evidence="2" id="KW-1185">Reference proteome</keyword>
<protein>
    <recommendedName>
        <fullName evidence="3">RapA2 cadherin-like domain-containing protein</fullName>
    </recommendedName>
</protein>
<reference evidence="1 2" key="1">
    <citation type="submission" date="2015-07" db="EMBL/GenBank/DDBJ databases">
        <title>The draft genome sequence of Leadbetterella sp. JN14-9.</title>
        <authorList>
            <person name="Liu Y."/>
            <person name="Du J."/>
            <person name="Shao Z."/>
        </authorList>
    </citation>
    <scope>NUCLEOTIDE SEQUENCE [LARGE SCALE GENOMIC DNA]</scope>
    <source>
        <strain evidence="1 2">JN14-9</strain>
    </source>
</reference>
<organism evidence="1 2">
    <name type="scientific">Jiulongibacter sediminis</name>
    <dbReference type="NCBI Taxonomy" id="1605367"/>
    <lineage>
        <taxon>Bacteria</taxon>
        <taxon>Pseudomonadati</taxon>
        <taxon>Bacteroidota</taxon>
        <taxon>Cytophagia</taxon>
        <taxon>Cytophagales</taxon>
        <taxon>Leadbetterellaceae</taxon>
        <taxon>Jiulongibacter</taxon>
    </lineage>
</organism>
<evidence type="ECO:0000313" key="1">
    <source>
        <dbReference type="EMBL" id="KPM46548.1"/>
    </source>
</evidence>
<accession>A0A0N8H970</accession>
<evidence type="ECO:0008006" key="3">
    <source>
        <dbReference type="Google" id="ProtNLM"/>
    </source>
</evidence>
<proteinExistence type="predicted"/>
<feature type="non-terminal residue" evidence="1">
    <location>
        <position position="1"/>
    </location>
</feature>
<dbReference type="AlphaFoldDB" id="A0A0N8H970"/>
<dbReference type="RefSeq" id="WP_157687497.1">
    <property type="nucleotide sequence ID" value="NZ_JXSZ01000028.1"/>
</dbReference>
<dbReference type="EMBL" id="LGTQ01000028">
    <property type="protein sequence ID" value="KPM46548.1"/>
    <property type="molecule type" value="Genomic_DNA"/>
</dbReference>
<name>A0A0N8H970_9BACT</name>
<gene>
    <name evidence="1" type="ORF">AFM12_19390</name>
</gene>
<sequence>TLIENSTGLDSSAIITITYMEEPPVAVNDSSLNNLFGTTVYLTIVADDSLSDGTLINSLGDITVDIDLSMPGIQNALNVPGQGDWTYNPATGDVSFEPEVGFNGNPDAITYQLIENQTGLSDTAEIVITYLPEDCILICVPVQVMKVN</sequence>
<evidence type="ECO:0000313" key="2">
    <source>
        <dbReference type="Proteomes" id="UP000050454"/>
    </source>
</evidence>